<gene>
    <name evidence="2" type="ORF">BAY60_15215</name>
</gene>
<dbReference type="Pfam" id="PF11716">
    <property type="entry name" value="MDMPI_N"/>
    <property type="match status" value="1"/>
</dbReference>
<sequence length="212" mass="23348">MRRGEPVVRDLAAEERAEFAALLDTLSPEQWDAPTLCEDWRVRDVVAHVISYDELSVRGLLRRLAGGRFALPRVNALGVAEYATREPDELVALLREHQRPSGLPSAFGGRIALVDAMIHQQDIRRPLGLPRDIPARRLRPALSFAMLAPPLRALPRIRGLRLVATDLDWTWGRGPEVRGPGEALLLAAAGRHGVARELTGPGQPVLARRVDG</sequence>
<dbReference type="EMBL" id="MASW01000002">
    <property type="protein sequence ID" value="PXY27733.1"/>
    <property type="molecule type" value="Genomic_DNA"/>
</dbReference>
<protein>
    <submittedName>
        <fullName evidence="2">DinB family protein</fullName>
    </submittedName>
</protein>
<comment type="caution">
    <text evidence="2">The sequence shown here is derived from an EMBL/GenBank/DDBJ whole genome shotgun (WGS) entry which is preliminary data.</text>
</comment>
<dbReference type="OrthoDB" id="5178565at2"/>
<dbReference type="NCBIfam" id="TIGR03083">
    <property type="entry name" value="maleylpyruvate isomerase family mycothiol-dependent enzyme"/>
    <property type="match status" value="1"/>
</dbReference>
<accession>A0A2V4B124</accession>
<feature type="domain" description="Mycothiol-dependent maleylpyruvate isomerase metal-binding" evidence="1">
    <location>
        <begin position="13"/>
        <end position="97"/>
    </location>
</feature>
<dbReference type="Gene3D" id="1.20.120.450">
    <property type="entry name" value="dinb family like domain"/>
    <property type="match status" value="1"/>
</dbReference>
<evidence type="ECO:0000313" key="2">
    <source>
        <dbReference type="EMBL" id="PXY27733.1"/>
    </source>
</evidence>
<evidence type="ECO:0000259" key="1">
    <source>
        <dbReference type="Pfam" id="PF11716"/>
    </source>
</evidence>
<dbReference type="InterPro" id="IPR024344">
    <property type="entry name" value="MDMPI_metal-binding"/>
</dbReference>
<evidence type="ECO:0000313" key="3">
    <source>
        <dbReference type="Proteomes" id="UP000249915"/>
    </source>
</evidence>
<proteinExistence type="predicted"/>
<dbReference type="InterPro" id="IPR034660">
    <property type="entry name" value="DinB/YfiT-like"/>
</dbReference>
<dbReference type="GO" id="GO:0046872">
    <property type="term" value="F:metal ion binding"/>
    <property type="evidence" value="ECO:0007669"/>
    <property type="project" value="InterPro"/>
</dbReference>
<dbReference type="SUPFAM" id="SSF109854">
    <property type="entry name" value="DinB/YfiT-like putative metalloenzymes"/>
    <property type="match status" value="1"/>
</dbReference>
<dbReference type="InterPro" id="IPR017517">
    <property type="entry name" value="Maleyloyr_isom"/>
</dbReference>
<reference evidence="2 3" key="1">
    <citation type="submission" date="2016-07" db="EMBL/GenBank/DDBJ databases">
        <title>Draft genome sequence of Prauserella muralis DSM 45305, isolated from a mould-covered wall in an indoor environment.</title>
        <authorList>
            <person name="Ruckert C."/>
            <person name="Albersmeier A."/>
            <person name="Jiang C.-L."/>
            <person name="Jiang Y."/>
            <person name="Kalinowski J."/>
            <person name="Schneider O."/>
            <person name="Winkler A."/>
            <person name="Zotchev S.B."/>
        </authorList>
    </citation>
    <scope>NUCLEOTIDE SEQUENCE [LARGE SCALE GENOMIC DNA]</scope>
    <source>
        <strain evidence="2 3">DSM 45305</strain>
    </source>
</reference>
<dbReference type="AlphaFoldDB" id="A0A2V4B124"/>
<name>A0A2V4B124_9PSEU</name>
<organism evidence="2 3">
    <name type="scientific">Prauserella muralis</name>
    <dbReference type="NCBI Taxonomy" id="588067"/>
    <lineage>
        <taxon>Bacteria</taxon>
        <taxon>Bacillati</taxon>
        <taxon>Actinomycetota</taxon>
        <taxon>Actinomycetes</taxon>
        <taxon>Pseudonocardiales</taxon>
        <taxon>Pseudonocardiaceae</taxon>
        <taxon>Prauserella</taxon>
    </lineage>
</organism>
<keyword evidence="3" id="KW-1185">Reference proteome</keyword>
<dbReference type="Proteomes" id="UP000249915">
    <property type="component" value="Unassembled WGS sequence"/>
</dbReference>